<dbReference type="Proteomes" id="UP000266720">
    <property type="component" value="Chromosome"/>
</dbReference>
<dbReference type="EMBL" id="CP007493">
    <property type="protein sequence ID" value="AJB41547.1"/>
    <property type="molecule type" value="Genomic_DNA"/>
</dbReference>
<dbReference type="STRING" id="697581.TCARB_0481"/>
<gene>
    <name evidence="2" type="ORF">TCARB_0481</name>
</gene>
<evidence type="ECO:0000259" key="1">
    <source>
        <dbReference type="Pfam" id="PF25653"/>
    </source>
</evidence>
<dbReference type="AlphaFoldDB" id="A0A3G1A842"/>
<protein>
    <recommendedName>
        <fullName evidence="1">Hydroxymethylglutaryl-CoA reductase-like domain-containing protein</fullName>
    </recommendedName>
</protein>
<dbReference type="GeneID" id="25405937"/>
<name>A0A3G1A842_9CREN</name>
<dbReference type="RefSeq" id="WP_052886598.1">
    <property type="nucleotide sequence ID" value="NZ_CP007493.1"/>
</dbReference>
<feature type="domain" description="Hydroxymethylglutaryl-CoA reductase-like" evidence="1">
    <location>
        <begin position="8"/>
        <end position="118"/>
    </location>
</feature>
<proteinExistence type="predicted"/>
<dbReference type="InterPro" id="IPR057868">
    <property type="entry name" value="HMG-CoA"/>
</dbReference>
<evidence type="ECO:0000313" key="3">
    <source>
        <dbReference type="Proteomes" id="UP000266720"/>
    </source>
</evidence>
<dbReference type="KEGG" id="tcb:TCARB_0481"/>
<organism evidence="2 3">
    <name type="scientific">Thermofilum adornatum 1505</name>
    <dbReference type="NCBI Taxonomy" id="697581"/>
    <lineage>
        <taxon>Archaea</taxon>
        <taxon>Thermoproteota</taxon>
        <taxon>Thermoprotei</taxon>
        <taxon>Thermofilales</taxon>
        <taxon>Thermofilaceae</taxon>
        <taxon>Thermofilum</taxon>
    </lineage>
</organism>
<dbReference type="Pfam" id="PF25653">
    <property type="entry name" value="HMG-CoA_red_N"/>
    <property type="match status" value="1"/>
</dbReference>
<reference evidence="3" key="1">
    <citation type="book" date="2010" name="EXTREMOPHILES" publisher="0:0-0">
        <title>Complete genome sequences of ten hyperthermophilic archaea reveal their metabolic capabilities and possible ecological roles.</title>
        <editorList>
            <person name="?"/>
        </editorList>
        <authorList>
            <person name="Ravin N.V."/>
            <person name="Mardanov A.V."/>
            <person name="Bonch-Osmolovskaya E.A."/>
            <person name="Skryabin K.G."/>
        </authorList>
    </citation>
    <scope>NUCLEOTIDE SEQUENCE [LARGE SCALE GENOMIC DNA]</scope>
    <source>
        <strain evidence="3">1505</strain>
    </source>
</reference>
<evidence type="ECO:0000313" key="2">
    <source>
        <dbReference type="EMBL" id="AJB41547.1"/>
    </source>
</evidence>
<accession>A0A3G1A842</accession>
<sequence>MAYLPKALLRRLYVKGSMKIEGGALSFKLRNSLATATVNEPLRLKIDGVDIDPSQITIKVGDKTIKSSDVSETNTFEIPVGTDVEIIVPGNFSPGKHKVVVEVTVKGYGKGSFDFEDEAK</sequence>